<dbReference type="SUPFAM" id="SSF51735">
    <property type="entry name" value="NAD(P)-binding Rossmann-fold domains"/>
    <property type="match status" value="1"/>
</dbReference>
<keyword evidence="1 4" id="KW-0560">Oxidoreductase</keyword>
<dbReference type="EMBL" id="SJPY01000006">
    <property type="protein sequence ID" value="TWU38778.1"/>
    <property type="molecule type" value="Genomic_DNA"/>
</dbReference>
<dbReference type="SUPFAM" id="SSF55347">
    <property type="entry name" value="Glyceraldehyde-3-phosphate dehydrogenase-like, C-terminal domain"/>
    <property type="match status" value="1"/>
</dbReference>
<dbReference type="Pfam" id="PF01408">
    <property type="entry name" value="GFO_IDH_MocA"/>
    <property type="match status" value="1"/>
</dbReference>
<dbReference type="EC" id="1.1.99.28" evidence="4"/>
<feature type="domain" description="Gfo/Idh/MocA-like oxidoreductase N-terminal" evidence="2">
    <location>
        <begin position="4"/>
        <end position="124"/>
    </location>
</feature>
<dbReference type="PANTHER" id="PTHR43818">
    <property type="entry name" value="BCDNA.GH03377"/>
    <property type="match status" value="1"/>
</dbReference>
<reference evidence="4 5" key="1">
    <citation type="submission" date="2019-02" db="EMBL/GenBank/DDBJ databases">
        <title>Deep-cultivation of Planctomycetes and their phenomic and genomic characterization uncovers novel biology.</title>
        <authorList>
            <person name="Wiegand S."/>
            <person name="Jogler M."/>
            <person name="Boedeker C."/>
            <person name="Pinto D."/>
            <person name="Vollmers J."/>
            <person name="Rivas-Marin E."/>
            <person name="Kohn T."/>
            <person name="Peeters S.H."/>
            <person name="Heuer A."/>
            <person name="Rast P."/>
            <person name="Oberbeckmann S."/>
            <person name="Bunk B."/>
            <person name="Jeske O."/>
            <person name="Meyerdierks A."/>
            <person name="Storesund J.E."/>
            <person name="Kallscheuer N."/>
            <person name="Luecker S."/>
            <person name="Lage O.M."/>
            <person name="Pohl T."/>
            <person name="Merkel B.J."/>
            <person name="Hornburger P."/>
            <person name="Mueller R.-W."/>
            <person name="Bruemmer F."/>
            <person name="Labrenz M."/>
            <person name="Spormann A.M."/>
            <person name="Op Den Camp H."/>
            <person name="Overmann J."/>
            <person name="Amann R."/>
            <person name="Jetten M.S.M."/>
            <person name="Mascher T."/>
            <person name="Medema M.H."/>
            <person name="Devos D.P."/>
            <person name="Kaster A.-K."/>
            <person name="Ovreas L."/>
            <person name="Rohde M."/>
            <person name="Galperin M.Y."/>
            <person name="Jogler C."/>
        </authorList>
    </citation>
    <scope>NUCLEOTIDE SEQUENCE [LARGE SCALE GENOMIC DNA]</scope>
    <source>
        <strain evidence="4 5">Q31b</strain>
    </source>
</reference>
<accession>A0A5C6DPV5</accession>
<dbReference type="OrthoDB" id="9776544at2"/>
<evidence type="ECO:0000259" key="3">
    <source>
        <dbReference type="Pfam" id="PF22725"/>
    </source>
</evidence>
<sequence>MAKYKVVGINFDHFHMGDLLRHAYDHPEVELVGICDLQPERMLDAVKAFSLSEDAVFTDYQKCLETTQPDLAILCPAAAEHGEWVEKVAPFGCDIMVEKPFAATLAEADRMIAAMNASGRRLAINWPLAWMPSHCTAKRLIDEGQIGDVIEVHHYGGNRGPLWHVADKIERTKEQVDKEKPNSWFYKASAGGGSLLDYAGYGTTLATWYMNGRKPIEVTCVVDQPVGLEVDEHSIIICRYESGLSKMETRWGTFTDPWTHQPQPKCGFVIVGTDGTISSLDYGKTINIQTRDCPEGKPVPSDVLQAPRQDPVQYMVNLFNEERDVEGILSTKISRIGQQIVDSAVRSANEKRTVSLLN</sequence>
<protein>
    <submittedName>
        <fullName evidence="4">Glucose--fructose oxidoreductase</fullName>
        <ecNumber evidence="4">1.1.99.28</ecNumber>
    </submittedName>
</protein>
<dbReference type="Proteomes" id="UP000315471">
    <property type="component" value="Unassembled WGS sequence"/>
</dbReference>
<dbReference type="PANTHER" id="PTHR43818:SF11">
    <property type="entry name" value="BCDNA.GH03377"/>
    <property type="match status" value="1"/>
</dbReference>
<dbReference type="InterPro" id="IPR050463">
    <property type="entry name" value="Gfo/Idh/MocA_oxidrdct_glycsds"/>
</dbReference>
<comment type="caution">
    <text evidence="4">The sequence shown here is derived from an EMBL/GenBank/DDBJ whole genome shotgun (WGS) entry which is preliminary data.</text>
</comment>
<evidence type="ECO:0000313" key="4">
    <source>
        <dbReference type="EMBL" id="TWU38778.1"/>
    </source>
</evidence>
<dbReference type="Gene3D" id="3.30.360.10">
    <property type="entry name" value="Dihydrodipicolinate Reductase, domain 2"/>
    <property type="match status" value="1"/>
</dbReference>
<dbReference type="GO" id="GO:0000166">
    <property type="term" value="F:nucleotide binding"/>
    <property type="evidence" value="ECO:0007669"/>
    <property type="project" value="InterPro"/>
</dbReference>
<dbReference type="GO" id="GO:0047061">
    <property type="term" value="F:glucose-fructose oxidoreductase activity"/>
    <property type="evidence" value="ECO:0007669"/>
    <property type="project" value="UniProtKB-EC"/>
</dbReference>
<evidence type="ECO:0000313" key="5">
    <source>
        <dbReference type="Proteomes" id="UP000315471"/>
    </source>
</evidence>
<dbReference type="Pfam" id="PF22725">
    <property type="entry name" value="GFO_IDH_MocA_C3"/>
    <property type="match status" value="1"/>
</dbReference>
<dbReference type="InterPro" id="IPR000683">
    <property type="entry name" value="Gfo/Idh/MocA-like_OxRdtase_N"/>
</dbReference>
<feature type="domain" description="GFO/IDH/MocA-like oxidoreductase" evidence="3">
    <location>
        <begin position="136"/>
        <end position="277"/>
    </location>
</feature>
<proteinExistence type="predicted"/>
<evidence type="ECO:0000259" key="2">
    <source>
        <dbReference type="Pfam" id="PF01408"/>
    </source>
</evidence>
<dbReference type="InterPro" id="IPR055170">
    <property type="entry name" value="GFO_IDH_MocA-like_dom"/>
</dbReference>
<dbReference type="RefSeq" id="WP_146601104.1">
    <property type="nucleotide sequence ID" value="NZ_SJPY01000006.1"/>
</dbReference>
<keyword evidence="5" id="KW-1185">Reference proteome</keyword>
<organism evidence="4 5">
    <name type="scientific">Novipirellula aureliae</name>
    <dbReference type="NCBI Taxonomy" id="2527966"/>
    <lineage>
        <taxon>Bacteria</taxon>
        <taxon>Pseudomonadati</taxon>
        <taxon>Planctomycetota</taxon>
        <taxon>Planctomycetia</taxon>
        <taxon>Pirellulales</taxon>
        <taxon>Pirellulaceae</taxon>
        <taxon>Novipirellula</taxon>
    </lineage>
</organism>
<dbReference type="Gene3D" id="3.40.50.720">
    <property type="entry name" value="NAD(P)-binding Rossmann-like Domain"/>
    <property type="match status" value="1"/>
</dbReference>
<gene>
    <name evidence="4" type="primary">gfo_3</name>
    <name evidence="4" type="ORF">Q31b_38560</name>
</gene>
<name>A0A5C6DPV5_9BACT</name>
<evidence type="ECO:0000256" key="1">
    <source>
        <dbReference type="ARBA" id="ARBA00023002"/>
    </source>
</evidence>
<dbReference type="AlphaFoldDB" id="A0A5C6DPV5"/>
<dbReference type="InterPro" id="IPR036291">
    <property type="entry name" value="NAD(P)-bd_dom_sf"/>
</dbReference>